<dbReference type="Proteomes" id="UP001054837">
    <property type="component" value="Unassembled WGS sequence"/>
</dbReference>
<proteinExistence type="predicted"/>
<accession>A0AAV4MLG0</accession>
<protein>
    <submittedName>
        <fullName evidence="1">Uncharacterized protein</fullName>
    </submittedName>
</protein>
<organism evidence="1 2">
    <name type="scientific">Caerostris darwini</name>
    <dbReference type="NCBI Taxonomy" id="1538125"/>
    <lineage>
        <taxon>Eukaryota</taxon>
        <taxon>Metazoa</taxon>
        <taxon>Ecdysozoa</taxon>
        <taxon>Arthropoda</taxon>
        <taxon>Chelicerata</taxon>
        <taxon>Arachnida</taxon>
        <taxon>Araneae</taxon>
        <taxon>Araneomorphae</taxon>
        <taxon>Entelegynae</taxon>
        <taxon>Araneoidea</taxon>
        <taxon>Araneidae</taxon>
        <taxon>Caerostris</taxon>
    </lineage>
</organism>
<sequence length="118" mass="14300">MDIMKERLSLPELRMDIMKLPELRRNIIKERLPLPELRTDIMDIMKEHHQRKKVEIVWAYLRMPSAKIPAIALTWAPEGKRKRGRPMLTWRRMVENERNQTVWARWSEVRSAAADRMR</sequence>
<dbReference type="EMBL" id="BPLQ01000593">
    <property type="protein sequence ID" value="GIX73198.1"/>
    <property type="molecule type" value="Genomic_DNA"/>
</dbReference>
<comment type="caution">
    <text evidence="1">The sequence shown here is derived from an EMBL/GenBank/DDBJ whole genome shotgun (WGS) entry which is preliminary data.</text>
</comment>
<dbReference type="AlphaFoldDB" id="A0AAV4MLG0"/>
<evidence type="ECO:0000313" key="2">
    <source>
        <dbReference type="Proteomes" id="UP001054837"/>
    </source>
</evidence>
<reference evidence="1 2" key="1">
    <citation type="submission" date="2021-06" db="EMBL/GenBank/DDBJ databases">
        <title>Caerostris darwini draft genome.</title>
        <authorList>
            <person name="Kono N."/>
            <person name="Arakawa K."/>
        </authorList>
    </citation>
    <scope>NUCLEOTIDE SEQUENCE [LARGE SCALE GENOMIC DNA]</scope>
</reference>
<evidence type="ECO:0000313" key="1">
    <source>
        <dbReference type="EMBL" id="GIX73198.1"/>
    </source>
</evidence>
<gene>
    <name evidence="1" type="ORF">CDAR_415331</name>
</gene>
<keyword evidence="2" id="KW-1185">Reference proteome</keyword>
<name>A0AAV4MLG0_9ARAC</name>